<feature type="domain" description="Chalcone/stilbene synthase C-terminal" evidence="5">
    <location>
        <begin position="225"/>
        <end position="353"/>
    </location>
</feature>
<dbReference type="EMBL" id="FRBK01000004">
    <property type="protein sequence ID" value="SHL38445.1"/>
    <property type="molecule type" value="Genomic_DNA"/>
</dbReference>
<dbReference type="PIRSF" id="PIRSF000451">
    <property type="entry name" value="PKS_III"/>
    <property type="match status" value="1"/>
</dbReference>
<evidence type="ECO:0000256" key="2">
    <source>
        <dbReference type="ARBA" id="ARBA00022679"/>
    </source>
</evidence>
<dbReference type="InterPro" id="IPR001099">
    <property type="entry name" value="Chalcone/stilbene_synt_N"/>
</dbReference>
<name>A0A9X8MPW5_9ACTN</name>
<proteinExistence type="inferred from homology"/>
<evidence type="ECO:0000259" key="5">
    <source>
        <dbReference type="Pfam" id="PF02797"/>
    </source>
</evidence>
<evidence type="ECO:0000313" key="6">
    <source>
        <dbReference type="EMBL" id="SHL38445.1"/>
    </source>
</evidence>
<organism evidence="6 7">
    <name type="scientific">Streptomyces yunnanensis</name>
    <dbReference type="NCBI Taxonomy" id="156453"/>
    <lineage>
        <taxon>Bacteria</taxon>
        <taxon>Bacillati</taxon>
        <taxon>Actinomycetota</taxon>
        <taxon>Actinomycetes</taxon>
        <taxon>Kitasatosporales</taxon>
        <taxon>Streptomycetaceae</taxon>
        <taxon>Streptomyces</taxon>
    </lineage>
</organism>
<dbReference type="InterPro" id="IPR012328">
    <property type="entry name" value="Chalcone/stilbene_synt_C"/>
</dbReference>
<sequence>MGGGCGSAVVTGVAVALPAISYSQEEYALLEGNDAKQRLIDRIAACSGISRRHVAVSPLLDDVKHWSTAARMCRYQEEALPLCKDAVASALTETCTDPADVGLICVTSSTGYAAPGLDTRLARDVGMPSTVQRLLVGHMGCLAALPALAACANFVRTQKRSAVLVNAELSSLHLQPPPWDSSQQLVNALFGDAVTATVIQPELPTGVGHGLKIIDVVAQTDTEHEDYMSLTVGDHGFRMGLSPRVPEVLERHLPTMVGDLLSRHSISLTDVDWWAVHPGGPRILDATESSLGLPPEALAASRHVLQEHGNCASAGLPLVVEELQHRSPLAPEQYGLALAFGPGLTLYAVLLLGV</sequence>
<comment type="similarity">
    <text evidence="1">Belongs to the thiolase-like superfamily. Chalcone/stilbene synthases family.</text>
</comment>
<keyword evidence="2" id="KW-0808">Transferase</keyword>
<dbReference type="PANTHER" id="PTHR11877:SF46">
    <property type="entry name" value="TYPE III POLYKETIDE SYNTHASE A"/>
    <property type="match status" value="1"/>
</dbReference>
<evidence type="ECO:0000313" key="7">
    <source>
        <dbReference type="Proteomes" id="UP000184388"/>
    </source>
</evidence>
<protein>
    <submittedName>
        <fullName evidence="6">Predicted naringenin-chalcone synthase</fullName>
    </submittedName>
</protein>
<evidence type="ECO:0000259" key="4">
    <source>
        <dbReference type="Pfam" id="PF00195"/>
    </source>
</evidence>
<dbReference type="InterPro" id="IPR011141">
    <property type="entry name" value="Polyketide_synthase_type-III"/>
</dbReference>
<dbReference type="Gene3D" id="3.40.47.10">
    <property type="match status" value="2"/>
</dbReference>
<dbReference type="Pfam" id="PF00195">
    <property type="entry name" value="Chal_sti_synt_N"/>
    <property type="match status" value="1"/>
</dbReference>
<dbReference type="Pfam" id="PF02797">
    <property type="entry name" value="Chal_sti_synt_C"/>
    <property type="match status" value="1"/>
</dbReference>
<dbReference type="InterPro" id="IPR016039">
    <property type="entry name" value="Thiolase-like"/>
</dbReference>
<reference evidence="7" key="1">
    <citation type="submission" date="2016-11" db="EMBL/GenBank/DDBJ databases">
        <authorList>
            <person name="Jaros S."/>
            <person name="Januszkiewicz K."/>
            <person name="Wedrychowicz H."/>
        </authorList>
    </citation>
    <scope>NUCLEOTIDE SEQUENCE [LARGE SCALE GENOMIC DNA]</scope>
    <source>
        <strain evidence="7">CGMCC 4.3555</strain>
    </source>
</reference>
<accession>A0A9X8MPW5</accession>
<feature type="active site" description="Acyl-thioester intermediate" evidence="3">
    <location>
        <position position="141"/>
    </location>
</feature>
<dbReference type="SUPFAM" id="SSF53901">
    <property type="entry name" value="Thiolase-like"/>
    <property type="match status" value="1"/>
</dbReference>
<dbReference type="Proteomes" id="UP000184388">
    <property type="component" value="Unassembled WGS sequence"/>
</dbReference>
<evidence type="ECO:0000256" key="3">
    <source>
        <dbReference type="PIRSR" id="PIRSR000451-1"/>
    </source>
</evidence>
<dbReference type="GO" id="GO:0016747">
    <property type="term" value="F:acyltransferase activity, transferring groups other than amino-acyl groups"/>
    <property type="evidence" value="ECO:0007669"/>
    <property type="project" value="InterPro"/>
</dbReference>
<evidence type="ECO:0000256" key="1">
    <source>
        <dbReference type="ARBA" id="ARBA00005531"/>
    </source>
</evidence>
<dbReference type="GO" id="GO:0030639">
    <property type="term" value="P:polyketide biosynthetic process"/>
    <property type="evidence" value="ECO:0007669"/>
    <property type="project" value="TreeGrafter"/>
</dbReference>
<dbReference type="AlphaFoldDB" id="A0A9X8MPW5"/>
<feature type="domain" description="Chalcone/stilbene synthase N-terminal" evidence="4">
    <location>
        <begin position="58"/>
        <end position="199"/>
    </location>
</feature>
<comment type="caution">
    <text evidence="6">The sequence shown here is derived from an EMBL/GenBank/DDBJ whole genome shotgun (WGS) entry which is preliminary data.</text>
</comment>
<dbReference type="PANTHER" id="PTHR11877">
    <property type="entry name" value="HYDROXYMETHYLGLUTARYL-COA SYNTHASE"/>
    <property type="match status" value="1"/>
</dbReference>
<gene>
    <name evidence="6" type="ORF">SAMN05216268_104124</name>
</gene>